<dbReference type="PANTHER" id="PTHR14269:SF61">
    <property type="entry name" value="CDP-DIACYLGLYCEROL--SERINE O-PHOSPHATIDYLTRANSFERASE"/>
    <property type="match status" value="1"/>
</dbReference>
<comment type="subcellular location">
    <subcellularLocation>
        <location evidence="1">Membrane</location>
        <topology evidence="1">Multi-pass membrane protein</topology>
    </subcellularLocation>
</comment>
<evidence type="ECO:0000313" key="13">
    <source>
        <dbReference type="EMBL" id="CDR32931.1"/>
    </source>
</evidence>
<dbReference type="GO" id="GO:0016020">
    <property type="term" value="C:membrane"/>
    <property type="evidence" value="ECO:0007669"/>
    <property type="project" value="UniProtKB-SubCell"/>
</dbReference>
<feature type="transmembrane region" description="Helical" evidence="12">
    <location>
        <begin position="145"/>
        <end position="167"/>
    </location>
</feature>
<dbReference type="InterPro" id="IPR048254">
    <property type="entry name" value="CDP_ALCOHOL_P_TRANSF_CS"/>
</dbReference>
<evidence type="ECO:0000256" key="1">
    <source>
        <dbReference type="ARBA" id="ARBA00004141"/>
    </source>
</evidence>
<dbReference type="AlphaFoldDB" id="A0A090CXW9"/>
<keyword evidence="4 11" id="KW-0808">Transferase</keyword>
<comment type="similarity">
    <text evidence="2 11">Belongs to the CDP-alcohol phosphatidyltransferase class-I family.</text>
</comment>
<dbReference type="Pfam" id="PF01066">
    <property type="entry name" value="CDP-OH_P_transf"/>
    <property type="match status" value="1"/>
</dbReference>
<feature type="transmembrane region" description="Helical" evidence="12">
    <location>
        <begin position="71"/>
        <end position="91"/>
    </location>
</feature>
<dbReference type="Proteomes" id="UP000031552">
    <property type="component" value="Unassembled WGS sequence"/>
</dbReference>
<feature type="transmembrane region" description="Helical" evidence="12">
    <location>
        <begin position="213"/>
        <end position="231"/>
    </location>
</feature>
<feature type="transmembrane region" description="Helical" evidence="12">
    <location>
        <begin position="38"/>
        <end position="59"/>
    </location>
</feature>
<dbReference type="GO" id="GO:0008654">
    <property type="term" value="P:phospholipid biosynthetic process"/>
    <property type="evidence" value="ECO:0007669"/>
    <property type="project" value="UniProtKB-KW"/>
</dbReference>
<keyword evidence="14" id="KW-1185">Reference proteome</keyword>
<accession>A0A090CXW9</accession>
<dbReference type="STRING" id="1437425.CSEC_0087"/>
<evidence type="ECO:0000256" key="2">
    <source>
        <dbReference type="ARBA" id="ARBA00010441"/>
    </source>
</evidence>
<evidence type="ECO:0000256" key="7">
    <source>
        <dbReference type="ARBA" id="ARBA00023098"/>
    </source>
</evidence>
<gene>
    <name evidence="13" type="primary">pssA</name>
    <name evidence="13" type="ORF">CSEC_0087</name>
</gene>
<evidence type="ECO:0000256" key="10">
    <source>
        <dbReference type="ARBA" id="ARBA00023264"/>
    </source>
</evidence>
<dbReference type="InterPro" id="IPR050324">
    <property type="entry name" value="CDP-alcohol_PTase-I"/>
</dbReference>
<dbReference type="RefSeq" id="WP_041016450.1">
    <property type="nucleotide sequence ID" value="NZ_CCEJ010000001.1"/>
</dbReference>
<evidence type="ECO:0000256" key="9">
    <source>
        <dbReference type="ARBA" id="ARBA00023209"/>
    </source>
</evidence>
<proteinExistence type="inferred from homology"/>
<feature type="transmembrane region" description="Helical" evidence="12">
    <location>
        <begin position="237"/>
        <end position="260"/>
    </location>
</feature>
<dbReference type="OrthoDB" id="9777147at2"/>
<evidence type="ECO:0000256" key="5">
    <source>
        <dbReference type="ARBA" id="ARBA00022692"/>
    </source>
</evidence>
<evidence type="ECO:0000313" key="14">
    <source>
        <dbReference type="Proteomes" id="UP000031552"/>
    </source>
</evidence>
<dbReference type="eggNOG" id="COG1183">
    <property type="taxonomic scope" value="Bacteria"/>
</dbReference>
<dbReference type="GO" id="GO:0003882">
    <property type="term" value="F:CDP-diacylglycerol-serine O-phosphatidyltransferase activity"/>
    <property type="evidence" value="ECO:0007669"/>
    <property type="project" value="UniProtKB-EC"/>
</dbReference>
<dbReference type="PROSITE" id="PS00379">
    <property type="entry name" value="CDP_ALCOHOL_P_TRANSF"/>
    <property type="match status" value="1"/>
</dbReference>
<evidence type="ECO:0000256" key="12">
    <source>
        <dbReference type="SAM" id="Phobius"/>
    </source>
</evidence>
<dbReference type="Gene3D" id="1.20.120.1760">
    <property type="match status" value="1"/>
</dbReference>
<evidence type="ECO:0000256" key="8">
    <source>
        <dbReference type="ARBA" id="ARBA00023136"/>
    </source>
</evidence>
<evidence type="ECO:0000256" key="6">
    <source>
        <dbReference type="ARBA" id="ARBA00022989"/>
    </source>
</evidence>
<feature type="transmembrane region" description="Helical" evidence="12">
    <location>
        <begin position="7"/>
        <end position="26"/>
    </location>
</feature>
<keyword evidence="10" id="KW-1208">Phospholipid metabolism</keyword>
<evidence type="ECO:0000256" key="11">
    <source>
        <dbReference type="RuleBase" id="RU003750"/>
    </source>
</evidence>
<keyword evidence="8 12" id="KW-0472">Membrane</keyword>
<reference evidence="13" key="2">
    <citation type="submission" date="2014-09" db="EMBL/GenBank/DDBJ databases">
        <title>Criblamydia sequanensis harbors a mega-plasmid encoding arsenite resistance.</title>
        <authorList>
            <person name="Bertelli C."/>
            <person name="Goesmann A."/>
            <person name="Greub G."/>
        </authorList>
    </citation>
    <scope>NUCLEOTIDE SEQUENCE [LARGE SCALE GENOMIC DNA]</scope>
    <source>
        <strain evidence="13">CRIB-18</strain>
    </source>
</reference>
<keyword evidence="9" id="KW-0594">Phospholipid biosynthesis</keyword>
<dbReference type="EC" id="2.7.8.8" evidence="13"/>
<reference evidence="13" key="1">
    <citation type="submission" date="2013-12" db="EMBL/GenBank/DDBJ databases">
        <authorList>
            <person name="Linke B."/>
        </authorList>
    </citation>
    <scope>NUCLEOTIDE SEQUENCE [LARGE SCALE GENOMIC DNA]</scope>
    <source>
        <strain evidence="13">CRIB-18</strain>
    </source>
</reference>
<feature type="transmembrane region" description="Helical" evidence="12">
    <location>
        <begin position="179"/>
        <end position="201"/>
    </location>
</feature>
<dbReference type="InterPro" id="IPR000462">
    <property type="entry name" value="CDP-OH_P_trans"/>
</dbReference>
<protein>
    <submittedName>
        <fullName evidence="13">CDP-diacylglycerol--serine O-phosphatidyltransferase PssA</fullName>
        <ecNumber evidence="13">2.7.8.8</ecNumber>
    </submittedName>
</protein>
<keyword evidence="3" id="KW-0444">Lipid biosynthesis</keyword>
<keyword evidence="7" id="KW-0443">Lipid metabolism</keyword>
<dbReference type="InterPro" id="IPR043130">
    <property type="entry name" value="CDP-OH_PTrfase_TM_dom"/>
</dbReference>
<comment type="caution">
    <text evidence="13">The sequence shown here is derived from an EMBL/GenBank/DDBJ whole genome shotgun (WGS) entry which is preliminary data.</text>
</comment>
<dbReference type="EMBL" id="CCEJ010000001">
    <property type="protein sequence ID" value="CDR32931.1"/>
    <property type="molecule type" value="Genomic_DNA"/>
</dbReference>
<feature type="transmembrane region" description="Helical" evidence="12">
    <location>
        <begin position="103"/>
        <end position="124"/>
    </location>
</feature>
<sequence length="281" mass="31015">MKKVFLLPNFITAFGLMCGLFAIFKMNMTGIGETTTPLLTQISGILILAAILDLLDGAIARVMKAESEFGGLFDSLADAITFGLAPSVIILKTLSLRPGSEMSFFLTFAAMVFTVCGVLRLIRFNVMNKKIEQDDELLAASKKNFTGLPIPAAAGAAISCNLLLSSISDGMEEGFPLGLRSWILFFVLLFLGYVMISRWRFPSLKTLHFRVSSFKVVIFTVFAAVLVFFGIQHNFPLLFFGVIWLYLLGSLILSIIRLIAGRRTKALEDFERAPEDEELGE</sequence>
<evidence type="ECO:0000256" key="4">
    <source>
        <dbReference type="ARBA" id="ARBA00022679"/>
    </source>
</evidence>
<organism evidence="13 14">
    <name type="scientific">Candidatus Criblamydia sequanensis CRIB-18</name>
    <dbReference type="NCBI Taxonomy" id="1437425"/>
    <lineage>
        <taxon>Bacteria</taxon>
        <taxon>Pseudomonadati</taxon>
        <taxon>Chlamydiota</taxon>
        <taxon>Chlamydiia</taxon>
        <taxon>Parachlamydiales</taxon>
        <taxon>Candidatus Criblamydiaceae</taxon>
        <taxon>Candidatus Criblamydia</taxon>
    </lineage>
</organism>
<keyword evidence="6 12" id="KW-1133">Transmembrane helix</keyword>
<keyword evidence="5 12" id="KW-0812">Transmembrane</keyword>
<evidence type="ECO:0000256" key="3">
    <source>
        <dbReference type="ARBA" id="ARBA00022516"/>
    </source>
</evidence>
<dbReference type="PANTHER" id="PTHR14269">
    <property type="entry name" value="CDP-DIACYLGLYCEROL--GLYCEROL-3-PHOSPHATE 3-PHOSPHATIDYLTRANSFERASE-RELATED"/>
    <property type="match status" value="1"/>
</dbReference>
<name>A0A090CXW9_9BACT</name>